<protein>
    <submittedName>
        <fullName evidence="3">Phosphopantetheinyl transferase</fullName>
    </submittedName>
</protein>
<dbReference type="Pfam" id="PF01648">
    <property type="entry name" value="ACPS"/>
    <property type="match status" value="1"/>
</dbReference>
<dbReference type="EMBL" id="FTOP01000003">
    <property type="protein sequence ID" value="SIS70213.1"/>
    <property type="molecule type" value="Genomic_DNA"/>
</dbReference>
<evidence type="ECO:0000259" key="2">
    <source>
        <dbReference type="Pfam" id="PF01648"/>
    </source>
</evidence>
<proteinExistence type="predicted"/>
<organism evidence="3 4">
    <name type="scientific">Belliella pelovolcani</name>
    <dbReference type="NCBI Taxonomy" id="529505"/>
    <lineage>
        <taxon>Bacteria</taxon>
        <taxon>Pseudomonadati</taxon>
        <taxon>Bacteroidota</taxon>
        <taxon>Cytophagia</taxon>
        <taxon>Cytophagales</taxon>
        <taxon>Cyclobacteriaceae</taxon>
        <taxon>Belliella</taxon>
    </lineage>
</organism>
<evidence type="ECO:0000313" key="4">
    <source>
        <dbReference type="Proteomes" id="UP000186026"/>
    </source>
</evidence>
<dbReference type="OrthoDB" id="1190494at2"/>
<dbReference type="InterPro" id="IPR008278">
    <property type="entry name" value="4-PPantetheinyl_Trfase_dom"/>
</dbReference>
<dbReference type="InterPro" id="IPR037143">
    <property type="entry name" value="4-PPantetheinyl_Trfase_dom_sf"/>
</dbReference>
<dbReference type="Gene3D" id="3.90.470.20">
    <property type="entry name" value="4'-phosphopantetheinyl transferase domain"/>
    <property type="match status" value="1"/>
</dbReference>
<keyword evidence="4" id="KW-1185">Reference proteome</keyword>
<dbReference type="AlphaFoldDB" id="A0A1N7L8V0"/>
<keyword evidence="1 3" id="KW-0808">Transferase</keyword>
<dbReference type="Proteomes" id="UP000186026">
    <property type="component" value="Unassembled WGS sequence"/>
</dbReference>
<name>A0A1N7L8V0_9BACT</name>
<accession>A0A1N7L8V0</accession>
<gene>
    <name evidence="3" type="ORF">SAMN05421761_103131</name>
</gene>
<evidence type="ECO:0000256" key="1">
    <source>
        <dbReference type="ARBA" id="ARBA00022679"/>
    </source>
</evidence>
<dbReference type="GO" id="GO:0008897">
    <property type="term" value="F:holo-[acyl-carrier-protein] synthase activity"/>
    <property type="evidence" value="ECO:0007669"/>
    <property type="project" value="InterPro"/>
</dbReference>
<dbReference type="RefSeq" id="WP_076499012.1">
    <property type="nucleotide sequence ID" value="NZ_FTOP01000003.1"/>
</dbReference>
<evidence type="ECO:0000313" key="3">
    <source>
        <dbReference type="EMBL" id="SIS70213.1"/>
    </source>
</evidence>
<dbReference type="STRING" id="529505.SAMN05421761_103131"/>
<feature type="domain" description="4'-phosphopantetheinyl transferase" evidence="2">
    <location>
        <begin position="106"/>
        <end position="159"/>
    </location>
</feature>
<dbReference type="GO" id="GO:0000287">
    <property type="term" value="F:magnesium ion binding"/>
    <property type="evidence" value="ECO:0007669"/>
    <property type="project" value="InterPro"/>
</dbReference>
<reference evidence="4" key="1">
    <citation type="submission" date="2017-01" db="EMBL/GenBank/DDBJ databases">
        <authorList>
            <person name="Varghese N."/>
            <person name="Submissions S."/>
        </authorList>
    </citation>
    <scope>NUCLEOTIDE SEQUENCE [LARGE SCALE GENOMIC DNA]</scope>
    <source>
        <strain evidence="4">DSM 46698</strain>
    </source>
</reference>
<dbReference type="SUPFAM" id="SSF56214">
    <property type="entry name" value="4'-phosphopantetheinyl transferase"/>
    <property type="match status" value="2"/>
</dbReference>
<sequence length="209" mass="23753">MQTKIEKISTLSALAVNNIQEVCNQEVDFLSFREKLSLANISKIEKRNEWKAARLAIKAALDCISLPYPGFYKDEHGKSHAMDGYGHVSLTHTKGIAAAIFHKDMPVGIDLDYVREKVVRLGQKFLDHSEIEFLKSDPLLYTMAWSAKESIYKCQGRKGISLKENILLKPFGVEDQVIQGKVYDSEFSDHFYSVKVEVSGEMVLTYTIW</sequence>